<keyword evidence="2" id="KW-1185">Reference proteome</keyword>
<protein>
    <recommendedName>
        <fullName evidence="3">Lactococcin 972 family bacteriocin</fullName>
    </recommendedName>
</protein>
<proteinExistence type="predicted"/>
<dbReference type="AlphaFoldDB" id="A0A2S0WSZ7"/>
<name>A0A2S0WSZ7_9MICO</name>
<sequence>MTAALVALAPVAAEAAEYNYFVGSATINQWYYSGHRDMNGARALATSPYQWLSLVNTGFTAMSGWDDITVSHSLTYTSSRCGWSNGSVAAGTSFSLVCKYWR</sequence>
<dbReference type="Proteomes" id="UP000244729">
    <property type="component" value="Chromosome"/>
</dbReference>
<dbReference type="EMBL" id="CP028913">
    <property type="protein sequence ID" value="AWB94459.1"/>
    <property type="molecule type" value="Genomic_DNA"/>
</dbReference>
<gene>
    <name evidence="1" type="ORF">DCE93_01225</name>
</gene>
<dbReference type="KEGG" id="agm:DCE93_01225"/>
<evidence type="ECO:0008006" key="3">
    <source>
        <dbReference type="Google" id="ProtNLM"/>
    </source>
</evidence>
<organism evidence="1 2">
    <name type="scientific">Agromyces badenianii</name>
    <dbReference type="NCBI Taxonomy" id="2080742"/>
    <lineage>
        <taxon>Bacteria</taxon>
        <taxon>Bacillati</taxon>
        <taxon>Actinomycetota</taxon>
        <taxon>Actinomycetes</taxon>
        <taxon>Micrococcales</taxon>
        <taxon>Microbacteriaceae</taxon>
        <taxon>Agromyces</taxon>
    </lineage>
</organism>
<evidence type="ECO:0000313" key="1">
    <source>
        <dbReference type="EMBL" id="AWB94459.1"/>
    </source>
</evidence>
<evidence type="ECO:0000313" key="2">
    <source>
        <dbReference type="Proteomes" id="UP000244729"/>
    </source>
</evidence>
<accession>A0A2S0WSZ7</accession>
<reference evidence="1 2" key="1">
    <citation type="submission" date="2018-04" db="EMBL/GenBank/DDBJ databases">
        <authorList>
            <person name="Li J."/>
        </authorList>
    </citation>
    <scope>NUCLEOTIDE SEQUENCE [LARGE SCALE GENOMIC DNA]</scope>
    <source>
        <strain evidence="2">30A</strain>
    </source>
</reference>